<comment type="caution">
    <text evidence="2">The sequence shown here is derived from an EMBL/GenBank/DDBJ whole genome shotgun (WGS) entry which is preliminary data.</text>
</comment>
<gene>
    <name evidence="2" type="ORF">GIB67_009945</name>
</gene>
<evidence type="ECO:0000313" key="3">
    <source>
        <dbReference type="Proteomes" id="UP000541444"/>
    </source>
</evidence>
<dbReference type="Proteomes" id="UP000541444">
    <property type="component" value="Unassembled WGS sequence"/>
</dbReference>
<evidence type="ECO:0000256" key="1">
    <source>
        <dbReference type="SAM" id="MobiDB-lite"/>
    </source>
</evidence>
<feature type="region of interest" description="Disordered" evidence="1">
    <location>
        <begin position="1"/>
        <end position="29"/>
    </location>
</feature>
<name>A0A7J7L4G6_9MAGN</name>
<feature type="non-terminal residue" evidence="2">
    <location>
        <position position="1"/>
    </location>
</feature>
<dbReference type="AlphaFoldDB" id="A0A7J7L4G6"/>
<sequence>MAEGPNATDPAQVLAQQVGGPSANPRPLNTRTRLDQLEDKMQALSRIIDQVTTLEERLDGFSDDQAHMGERLVTLEGVVEGNMATLLDQVAELSSKVNLLVKVVGNGEPAPLGGDRPRIKVPEPKAYEGARDAKEVENFLFDMETYFNVVRPDS</sequence>
<evidence type="ECO:0000313" key="2">
    <source>
        <dbReference type="EMBL" id="KAF6137469.1"/>
    </source>
</evidence>
<reference evidence="2 3" key="1">
    <citation type="journal article" date="2020" name="IScience">
        <title>Genome Sequencing of the Endangered Kingdonia uniflora (Circaeasteraceae, Ranunculales) Reveals Potential Mechanisms of Evolutionary Specialization.</title>
        <authorList>
            <person name="Sun Y."/>
            <person name="Deng T."/>
            <person name="Zhang A."/>
            <person name="Moore M.J."/>
            <person name="Landis J.B."/>
            <person name="Lin N."/>
            <person name="Zhang H."/>
            <person name="Zhang X."/>
            <person name="Huang J."/>
            <person name="Zhang X."/>
            <person name="Sun H."/>
            <person name="Wang H."/>
        </authorList>
    </citation>
    <scope>NUCLEOTIDE SEQUENCE [LARGE SCALE GENOMIC DNA]</scope>
    <source>
        <strain evidence="2">TB1705</strain>
        <tissue evidence="2">Leaf</tissue>
    </source>
</reference>
<proteinExistence type="predicted"/>
<dbReference type="OrthoDB" id="2020792at2759"/>
<dbReference type="EMBL" id="JACGCM010002657">
    <property type="protein sequence ID" value="KAF6137469.1"/>
    <property type="molecule type" value="Genomic_DNA"/>
</dbReference>
<organism evidence="2 3">
    <name type="scientific">Kingdonia uniflora</name>
    <dbReference type="NCBI Taxonomy" id="39325"/>
    <lineage>
        <taxon>Eukaryota</taxon>
        <taxon>Viridiplantae</taxon>
        <taxon>Streptophyta</taxon>
        <taxon>Embryophyta</taxon>
        <taxon>Tracheophyta</taxon>
        <taxon>Spermatophyta</taxon>
        <taxon>Magnoliopsida</taxon>
        <taxon>Ranunculales</taxon>
        <taxon>Circaeasteraceae</taxon>
        <taxon>Kingdonia</taxon>
    </lineage>
</organism>
<protein>
    <submittedName>
        <fullName evidence="2">Uncharacterized protein</fullName>
    </submittedName>
</protein>
<accession>A0A7J7L4G6</accession>
<keyword evidence="3" id="KW-1185">Reference proteome</keyword>